<proteinExistence type="predicted"/>
<evidence type="ECO:0000313" key="2">
    <source>
        <dbReference type="Proteomes" id="UP000785679"/>
    </source>
</evidence>
<sequence>MEQQIIQKHRMSDTTIQGIGKIKSKYLIFEFFAHACPTRLDFTSLLFTSSTSTRRLLIRNLPLLTRTHPILSLLAIASPFDIIVNANPLPKHVYLQLEFHMRDHYMQQMEQIAELTNITVKGFKLKLDKDTNSESENRLLNGMARYKPTKLTIKFVSTDSIQVSLIPPTVQSLVLIGNLKSINGLTVAPLKVRSLFAKLNGNSFILQNVGTIIIPTKKLTWHISSNGPEITEEWLKQIPTSVQVALFIEELTPAHIFISKYPHATLKAQYCNYDKAEIFNGSTNIKYAAIKFFLDDLVYTSQLNDFLSLPHPVKQIEFDKNDRLQIELSHLQDNATQELIFESAQYKHVPLIAGLVNKCFAVTKVRFSRMVHGRSINDRNSRVTINPEDPKKTFQDKKITWDRVMDEIEFREYGGMNEEWSAYFRYLKNNTKKLVHQKNEWNSINYCFSNSTTIEHIVKNFCYEGIDYFYQKEDSYNLGSYPNLKDAIIQNYRKKFVHTFGSKPFLGAVQMERSYSHTYVASKLFIGKREFPYKDLRKESWFCSIFTEIPKHAPGTVSFKYYRKEIKEDYINFKTAMQHLQPQLFKSAPPTFKDPSFNDFVRIYNHFGAQFVNKKCGGLSKVNKAHCKQFLKPIFQAIQPDPNKMRDIERITNCYNIEPKTAAQMFMDFSILTYTARDFNNKNITVVRKETQNVIKRYLQNLAREKYETSMLADYLSSSAKVLYDKEPSASALQLLASEVQELDASIDAFQFIKQKLIEA</sequence>
<comment type="caution">
    <text evidence="1">The sequence shown here is derived from an EMBL/GenBank/DDBJ whole genome shotgun (WGS) entry which is preliminary data.</text>
</comment>
<protein>
    <submittedName>
        <fullName evidence="1">Uncharacterized protein</fullName>
    </submittedName>
</protein>
<dbReference type="AlphaFoldDB" id="A0A8J8NYA7"/>
<reference evidence="1" key="1">
    <citation type="submission" date="2019-06" db="EMBL/GenBank/DDBJ databases">
        <authorList>
            <person name="Zheng W."/>
        </authorList>
    </citation>
    <scope>NUCLEOTIDE SEQUENCE</scope>
    <source>
        <strain evidence="1">QDHG01</strain>
    </source>
</reference>
<keyword evidence="2" id="KW-1185">Reference proteome</keyword>
<dbReference type="EMBL" id="RRYP01004825">
    <property type="protein sequence ID" value="TNV82545.1"/>
    <property type="molecule type" value="Genomic_DNA"/>
</dbReference>
<gene>
    <name evidence="1" type="ORF">FGO68_gene7697</name>
</gene>
<evidence type="ECO:0000313" key="1">
    <source>
        <dbReference type="EMBL" id="TNV82545.1"/>
    </source>
</evidence>
<accession>A0A8J8NYA7</accession>
<dbReference type="Proteomes" id="UP000785679">
    <property type="component" value="Unassembled WGS sequence"/>
</dbReference>
<name>A0A8J8NYA7_HALGN</name>
<organism evidence="1 2">
    <name type="scientific">Halteria grandinella</name>
    <dbReference type="NCBI Taxonomy" id="5974"/>
    <lineage>
        <taxon>Eukaryota</taxon>
        <taxon>Sar</taxon>
        <taxon>Alveolata</taxon>
        <taxon>Ciliophora</taxon>
        <taxon>Intramacronucleata</taxon>
        <taxon>Spirotrichea</taxon>
        <taxon>Stichotrichia</taxon>
        <taxon>Sporadotrichida</taxon>
        <taxon>Halteriidae</taxon>
        <taxon>Halteria</taxon>
    </lineage>
</organism>